<dbReference type="InterPro" id="IPR007453">
    <property type="entry name" value="DsrC/TusE"/>
</dbReference>
<evidence type="ECO:0000256" key="2">
    <source>
        <dbReference type="ARBA" id="ARBA00005718"/>
    </source>
</evidence>
<gene>
    <name evidence="4" type="primary">tusE</name>
    <name evidence="4" type="ORF">ENL70_02745</name>
</gene>
<name>A0A7C5PM25_9BACT</name>
<dbReference type="Gene3D" id="3.30.1420.10">
    <property type="match status" value="1"/>
</dbReference>
<evidence type="ECO:0000256" key="3">
    <source>
        <dbReference type="ARBA" id="ARBA00022490"/>
    </source>
</evidence>
<evidence type="ECO:0000256" key="1">
    <source>
        <dbReference type="ARBA" id="ARBA00004496"/>
    </source>
</evidence>
<dbReference type="AlphaFoldDB" id="A0A7C5PM25"/>
<dbReference type="PIRSF" id="PIRSF006223">
    <property type="entry name" value="DsrC_TusE"/>
    <property type="match status" value="1"/>
</dbReference>
<protein>
    <submittedName>
        <fullName evidence="4">TusE/DsrC/DsvC family sulfur relay protein</fullName>
    </submittedName>
</protein>
<comment type="caution">
    <text evidence="4">The sequence shown here is derived from an EMBL/GenBank/DDBJ whole genome shotgun (WGS) entry which is preliminary data.</text>
</comment>
<dbReference type="NCBIfam" id="TIGR03342">
    <property type="entry name" value="dsrC_tusE_dsvC"/>
    <property type="match status" value="1"/>
</dbReference>
<dbReference type="InterPro" id="IPR042072">
    <property type="entry name" value="DsrC-like_C"/>
</dbReference>
<proteinExistence type="inferred from homology"/>
<accession>A0A7C5PM25</accession>
<comment type="similarity">
    <text evidence="2">Belongs to the DsrC/TusE family.</text>
</comment>
<evidence type="ECO:0000313" key="4">
    <source>
        <dbReference type="EMBL" id="HHI65453.1"/>
    </source>
</evidence>
<sequence length="113" mass="13375">MWGGSLRIFKVKDKEYKVDVEGNLLDYTSWTRDFAEAVANENKIMLSDVHWKIIDYVRRYYEVDKVMPPKKQIEREFKLSEKEMAELFPMKYKDGYLYLLSKLAGLPVPTGDI</sequence>
<comment type="subcellular location">
    <subcellularLocation>
        <location evidence="1">Cytoplasm</location>
    </subcellularLocation>
</comment>
<dbReference type="EMBL" id="DRUY01000094">
    <property type="protein sequence ID" value="HHI65453.1"/>
    <property type="molecule type" value="Genomic_DNA"/>
</dbReference>
<dbReference type="PANTHER" id="PTHR37010:SF1">
    <property type="entry name" value="SULFURTRANSFERASE TUSE"/>
    <property type="match status" value="1"/>
</dbReference>
<dbReference type="SUPFAM" id="SSF69721">
    <property type="entry name" value="DsrC, the gamma subunit of dissimilatory sulfite reductase"/>
    <property type="match status" value="1"/>
</dbReference>
<keyword evidence="3" id="KW-0963">Cytoplasm</keyword>
<dbReference type="GO" id="GO:0005737">
    <property type="term" value="C:cytoplasm"/>
    <property type="evidence" value="ECO:0007669"/>
    <property type="project" value="UniProtKB-SubCell"/>
</dbReference>
<dbReference type="GO" id="GO:0097163">
    <property type="term" value="F:sulfur carrier activity"/>
    <property type="evidence" value="ECO:0007669"/>
    <property type="project" value="TreeGrafter"/>
</dbReference>
<dbReference type="InterPro" id="IPR043163">
    <property type="entry name" value="DsrC-like_N"/>
</dbReference>
<organism evidence="4">
    <name type="scientific">Thermodesulfobium narugense</name>
    <dbReference type="NCBI Taxonomy" id="184064"/>
    <lineage>
        <taxon>Bacteria</taxon>
        <taxon>Pseudomonadati</taxon>
        <taxon>Thermodesulfobiota</taxon>
        <taxon>Thermodesulfobiia</taxon>
        <taxon>Thermodesulfobiales</taxon>
        <taxon>Thermodesulfobiaceae</taxon>
        <taxon>Thermodesulfobium</taxon>
    </lineage>
</organism>
<dbReference type="Pfam" id="PF04358">
    <property type="entry name" value="DsrC"/>
    <property type="match status" value="1"/>
</dbReference>
<dbReference type="InterPro" id="IPR025526">
    <property type="entry name" value="DsrC-like_dom_sf"/>
</dbReference>
<dbReference type="Gene3D" id="1.10.10.370">
    <property type="entry name" value="DsrC-like protein, C-terminal domain"/>
    <property type="match status" value="1"/>
</dbReference>
<dbReference type="GO" id="GO:0002143">
    <property type="term" value="P:tRNA wobble position uridine thiolation"/>
    <property type="evidence" value="ECO:0007669"/>
    <property type="project" value="TreeGrafter"/>
</dbReference>
<reference evidence="4" key="1">
    <citation type="journal article" date="2020" name="mSystems">
        <title>Genome- and Community-Level Interaction Insights into Carbon Utilization and Element Cycling Functions of Hydrothermarchaeota in Hydrothermal Sediment.</title>
        <authorList>
            <person name="Zhou Z."/>
            <person name="Liu Y."/>
            <person name="Xu W."/>
            <person name="Pan J."/>
            <person name="Luo Z.H."/>
            <person name="Li M."/>
        </authorList>
    </citation>
    <scope>NUCLEOTIDE SEQUENCE [LARGE SCALE GENOMIC DNA]</scope>
    <source>
        <strain evidence="4">SpSt-1019</strain>
    </source>
</reference>
<dbReference type="PANTHER" id="PTHR37010">
    <property type="entry name" value="SULFURTRANSFERASE TUSE"/>
    <property type="match status" value="1"/>
</dbReference>